<reference evidence="1" key="1">
    <citation type="submission" date="2020-05" db="EMBL/GenBank/DDBJ databases">
        <authorList>
            <person name="Chiriac C."/>
            <person name="Salcher M."/>
            <person name="Ghai R."/>
            <person name="Kavagutti S V."/>
        </authorList>
    </citation>
    <scope>NUCLEOTIDE SEQUENCE</scope>
</reference>
<name>A0A6J7KVJ5_9ZZZZ</name>
<accession>A0A6J7KVJ5</accession>
<dbReference type="AlphaFoldDB" id="A0A6J7KVJ5"/>
<dbReference type="EMBL" id="CAFBNO010000046">
    <property type="protein sequence ID" value="CAB4958399.1"/>
    <property type="molecule type" value="Genomic_DNA"/>
</dbReference>
<dbReference type="InterPro" id="IPR011335">
    <property type="entry name" value="Restrct_endonuc-II-like"/>
</dbReference>
<proteinExistence type="inferred from homology"/>
<sequence length="120" mass="13860">MTKPTRRHVLGIYGERLAADYLISIGYEVIERNWRCSFGEIDLIARDKDRWVFVEVKTRNAAGFGEPLEAITEEKLARLRKLVGEWCRLRQVAGVQVRIDAVSVLVNQGHVKLEHLKQIF</sequence>
<dbReference type="PANTHER" id="PTHR34039:SF1">
    <property type="entry name" value="UPF0102 PROTEIN YRAN"/>
    <property type="match status" value="1"/>
</dbReference>
<organism evidence="1">
    <name type="scientific">freshwater metagenome</name>
    <dbReference type="NCBI Taxonomy" id="449393"/>
    <lineage>
        <taxon>unclassified sequences</taxon>
        <taxon>metagenomes</taxon>
        <taxon>ecological metagenomes</taxon>
    </lineage>
</organism>
<dbReference type="InterPro" id="IPR003509">
    <property type="entry name" value="UPF0102_YraN-like"/>
</dbReference>
<dbReference type="InterPro" id="IPR011856">
    <property type="entry name" value="tRNA_endonuc-like_dom_sf"/>
</dbReference>
<protein>
    <submittedName>
        <fullName evidence="1">Unannotated protein</fullName>
    </submittedName>
</protein>
<dbReference type="Pfam" id="PF02021">
    <property type="entry name" value="UPF0102"/>
    <property type="match status" value="1"/>
</dbReference>
<dbReference type="Gene3D" id="3.40.1350.10">
    <property type="match status" value="1"/>
</dbReference>
<evidence type="ECO:0000313" key="1">
    <source>
        <dbReference type="EMBL" id="CAB4958399.1"/>
    </source>
</evidence>
<dbReference type="NCBIfam" id="NF009154">
    <property type="entry name" value="PRK12497.3-3"/>
    <property type="match status" value="1"/>
</dbReference>
<dbReference type="SUPFAM" id="SSF52980">
    <property type="entry name" value="Restriction endonuclease-like"/>
    <property type="match status" value="1"/>
</dbReference>
<dbReference type="HAMAP" id="MF_00048">
    <property type="entry name" value="UPF0102"/>
    <property type="match status" value="1"/>
</dbReference>
<dbReference type="CDD" id="cd20736">
    <property type="entry name" value="PoNe_Nuclease"/>
    <property type="match status" value="1"/>
</dbReference>
<dbReference type="PANTHER" id="PTHR34039">
    <property type="entry name" value="UPF0102 PROTEIN YRAN"/>
    <property type="match status" value="1"/>
</dbReference>
<dbReference type="NCBIfam" id="NF009150">
    <property type="entry name" value="PRK12497.1-3"/>
    <property type="match status" value="1"/>
</dbReference>
<gene>
    <name evidence="1" type="ORF">UFOPK3837_00901</name>
</gene>
<dbReference type="GO" id="GO:0003676">
    <property type="term" value="F:nucleic acid binding"/>
    <property type="evidence" value="ECO:0007669"/>
    <property type="project" value="InterPro"/>
</dbReference>